<protein>
    <recommendedName>
        <fullName evidence="5">Ig-like domain-containing protein</fullName>
    </recommendedName>
</protein>
<dbReference type="SMART" id="SM00409">
    <property type="entry name" value="IG"/>
    <property type="match status" value="6"/>
</dbReference>
<dbReference type="InterPro" id="IPR003598">
    <property type="entry name" value="Ig_sub2"/>
</dbReference>
<evidence type="ECO:0000256" key="1">
    <source>
        <dbReference type="ARBA" id="ARBA00023157"/>
    </source>
</evidence>
<dbReference type="GO" id="GO:0098632">
    <property type="term" value="F:cell-cell adhesion mediator activity"/>
    <property type="evidence" value="ECO:0007669"/>
    <property type="project" value="TreeGrafter"/>
</dbReference>
<name>A0A7J6AIK1_AMEME</name>
<dbReference type="GO" id="GO:0007156">
    <property type="term" value="P:homophilic cell adhesion via plasma membrane adhesion molecules"/>
    <property type="evidence" value="ECO:0007669"/>
    <property type="project" value="TreeGrafter"/>
</dbReference>
<evidence type="ECO:0000256" key="4">
    <source>
        <dbReference type="SAM" id="SignalP"/>
    </source>
</evidence>
<dbReference type="InterPro" id="IPR007110">
    <property type="entry name" value="Ig-like_dom"/>
</dbReference>
<dbReference type="InterPro" id="IPR003006">
    <property type="entry name" value="Ig/MHC_CS"/>
</dbReference>
<feature type="domain" description="Ig-like" evidence="5">
    <location>
        <begin position="18"/>
        <end position="110"/>
    </location>
</feature>
<proteinExistence type="predicted"/>
<gene>
    <name evidence="6" type="ORF">AMELA_G00164210</name>
</gene>
<keyword evidence="7" id="KW-1185">Reference proteome</keyword>
<dbReference type="AlphaFoldDB" id="A0A7J6AIK1"/>
<dbReference type="PANTHER" id="PTHR10075:SF100">
    <property type="entry name" value="FASCICLIN-2"/>
    <property type="match status" value="1"/>
</dbReference>
<keyword evidence="3" id="KW-1133">Transmembrane helix</keyword>
<accession>A0A7J6AIK1</accession>
<feature type="domain" description="Ig-like" evidence="5">
    <location>
        <begin position="557"/>
        <end position="648"/>
    </location>
</feature>
<sequence length="656" mass="72772">MKLCMFLSLLLGQGVLSAQSALLDQRIREGGNVTVLCENEGRVTWSKRADGKREIILTAPSGEDPVQSKPGPEPRYSLLPNLSLVIKEALVSDSGIYFCNVTAVVNLTVTPLNAQFSQTSTEGTDIILHCEMKERVFWSKRTESWRVERYILRNKEDTTVYKRDPDDRYTVLPDSSLMIKSLSLSDSGIYYCNGYAIINLTVTPLSAGFSQSRTEGRNIRLPCEDDDDDDGEVFWTKHTNDEKVELILFVEEEKSVFICKRDPDSRYIVLPDSSLLIKKALVSDSGIYHCDADLFINLTVMPSEVLSTSLVNTYTAISATREGTANGTEGSNIILHCESQGEATWSKYNDEGRMDLYISQDKGDPSICKLDLDNHFKLLSHSSLGIRNLSLSDSGIYYCNDAPVLNLTVTPLSAQFNQTRTEGTNIMLYCYSEERAFWTKDVNEVGLDVIFSQEKENTVAYKRDPDKRYTILPDSSLVIRNACVSDSGIYYCKHSPVVNLTVFPFRGGVSEVERALMFGGVGLAFLSFLLATVAASRVVFHRAWQAGRDSVQPNSAPSVSLLPPSPLQLSEGSASLLCLLSGYSPQGALVSWTVDGSEVKDGVLTSAEEQKNGRYSRSSTLTLSKALWEKGEEFVCKVSHDNVNHPVTFRKSQCEV</sequence>
<comment type="caution">
    <text evidence="6">The sequence shown here is derived from an EMBL/GenBank/DDBJ whole genome shotgun (WGS) entry which is preliminary data.</text>
</comment>
<dbReference type="InterPro" id="IPR003599">
    <property type="entry name" value="Ig_sub"/>
</dbReference>
<keyword evidence="4" id="KW-0732">Signal</keyword>
<dbReference type="SMART" id="SM00408">
    <property type="entry name" value="IGc2"/>
    <property type="match status" value="5"/>
</dbReference>
<dbReference type="SMART" id="SM00406">
    <property type="entry name" value="IGv"/>
    <property type="match status" value="4"/>
</dbReference>
<dbReference type="SUPFAM" id="SSF48726">
    <property type="entry name" value="Immunoglobulin"/>
    <property type="match status" value="6"/>
</dbReference>
<dbReference type="InterPro" id="IPR036179">
    <property type="entry name" value="Ig-like_dom_sf"/>
</dbReference>
<keyword evidence="1" id="KW-1015">Disulfide bond</keyword>
<organism evidence="6 7">
    <name type="scientific">Ameiurus melas</name>
    <name type="common">Black bullhead</name>
    <name type="synonym">Silurus melas</name>
    <dbReference type="NCBI Taxonomy" id="219545"/>
    <lineage>
        <taxon>Eukaryota</taxon>
        <taxon>Metazoa</taxon>
        <taxon>Chordata</taxon>
        <taxon>Craniata</taxon>
        <taxon>Vertebrata</taxon>
        <taxon>Euteleostomi</taxon>
        <taxon>Actinopterygii</taxon>
        <taxon>Neopterygii</taxon>
        <taxon>Teleostei</taxon>
        <taxon>Ostariophysi</taxon>
        <taxon>Siluriformes</taxon>
        <taxon>Ictaluridae</taxon>
        <taxon>Ameiurus</taxon>
    </lineage>
</organism>
<dbReference type="InterPro" id="IPR013783">
    <property type="entry name" value="Ig-like_fold"/>
</dbReference>
<dbReference type="GO" id="GO:0030424">
    <property type="term" value="C:axon"/>
    <property type="evidence" value="ECO:0007669"/>
    <property type="project" value="TreeGrafter"/>
</dbReference>
<dbReference type="Proteomes" id="UP000593565">
    <property type="component" value="Unassembled WGS sequence"/>
</dbReference>
<feature type="signal peptide" evidence="4">
    <location>
        <begin position="1"/>
        <end position="17"/>
    </location>
</feature>
<dbReference type="Pfam" id="PF07686">
    <property type="entry name" value="V-set"/>
    <property type="match status" value="3"/>
</dbReference>
<dbReference type="PROSITE" id="PS50835">
    <property type="entry name" value="IG_LIKE"/>
    <property type="match status" value="5"/>
</dbReference>
<dbReference type="SMART" id="SM00407">
    <property type="entry name" value="IGc1"/>
    <property type="match status" value="1"/>
</dbReference>
<feature type="chain" id="PRO_5029457715" description="Ig-like domain-containing protein" evidence="4">
    <location>
        <begin position="18"/>
        <end position="656"/>
    </location>
</feature>
<evidence type="ECO:0000313" key="6">
    <source>
        <dbReference type="EMBL" id="KAF4081691.1"/>
    </source>
</evidence>
<feature type="domain" description="Ig-like" evidence="5">
    <location>
        <begin position="204"/>
        <end position="307"/>
    </location>
</feature>
<evidence type="ECO:0000256" key="3">
    <source>
        <dbReference type="SAM" id="Phobius"/>
    </source>
</evidence>
<keyword evidence="3" id="KW-0472">Membrane</keyword>
<feature type="transmembrane region" description="Helical" evidence="3">
    <location>
        <begin position="515"/>
        <end position="540"/>
    </location>
</feature>
<dbReference type="GO" id="GO:0007411">
    <property type="term" value="P:axon guidance"/>
    <property type="evidence" value="ECO:0007669"/>
    <property type="project" value="TreeGrafter"/>
</dbReference>
<keyword evidence="3" id="KW-0812">Transmembrane</keyword>
<feature type="domain" description="Ig-like" evidence="5">
    <location>
        <begin position="111"/>
        <end position="203"/>
    </location>
</feature>
<dbReference type="Gene3D" id="2.60.40.10">
    <property type="entry name" value="Immunoglobulins"/>
    <property type="match status" value="6"/>
</dbReference>
<feature type="domain" description="Ig-like" evidence="5">
    <location>
        <begin position="403"/>
        <end position="492"/>
    </location>
</feature>
<keyword evidence="2" id="KW-0393">Immunoglobulin domain</keyword>
<dbReference type="FunFam" id="2.60.40.10:FF:000283">
    <property type="entry name" value="Immunoglobulin kappa constant"/>
    <property type="match status" value="1"/>
</dbReference>
<evidence type="ECO:0000256" key="2">
    <source>
        <dbReference type="ARBA" id="ARBA00023319"/>
    </source>
</evidence>
<dbReference type="GO" id="GO:0070593">
    <property type="term" value="P:dendrite self-avoidance"/>
    <property type="evidence" value="ECO:0007669"/>
    <property type="project" value="TreeGrafter"/>
</dbReference>
<dbReference type="PROSITE" id="PS00290">
    <property type="entry name" value="IG_MHC"/>
    <property type="match status" value="1"/>
</dbReference>
<evidence type="ECO:0000313" key="7">
    <source>
        <dbReference type="Proteomes" id="UP000593565"/>
    </source>
</evidence>
<dbReference type="InterPro" id="IPR003597">
    <property type="entry name" value="Ig_C1-set"/>
</dbReference>
<dbReference type="Pfam" id="PF07654">
    <property type="entry name" value="C1-set"/>
    <property type="match status" value="1"/>
</dbReference>
<reference evidence="6 7" key="1">
    <citation type="submission" date="2020-02" db="EMBL/GenBank/DDBJ databases">
        <title>A chromosome-scale genome assembly of the black bullhead catfish (Ameiurus melas).</title>
        <authorList>
            <person name="Wen M."/>
            <person name="Zham M."/>
            <person name="Cabau C."/>
            <person name="Klopp C."/>
            <person name="Donnadieu C."/>
            <person name="Roques C."/>
            <person name="Bouchez O."/>
            <person name="Lampietro C."/>
            <person name="Jouanno E."/>
            <person name="Herpin A."/>
            <person name="Louis A."/>
            <person name="Berthelot C."/>
            <person name="Parey E."/>
            <person name="Roest-Crollius H."/>
            <person name="Braasch I."/>
            <person name="Postlethwait J."/>
            <person name="Robinson-Rechavi M."/>
            <person name="Echchiki A."/>
            <person name="Begum T."/>
            <person name="Montfort J."/>
            <person name="Schartl M."/>
            <person name="Bobe J."/>
            <person name="Guiguen Y."/>
        </authorList>
    </citation>
    <scope>NUCLEOTIDE SEQUENCE [LARGE SCALE GENOMIC DNA]</scope>
    <source>
        <strain evidence="6">M_S1</strain>
        <tissue evidence="6">Blood</tissue>
    </source>
</reference>
<dbReference type="EMBL" id="JAAGNN010000013">
    <property type="protein sequence ID" value="KAF4081691.1"/>
    <property type="molecule type" value="Genomic_DNA"/>
</dbReference>
<dbReference type="GO" id="GO:0005886">
    <property type="term" value="C:plasma membrane"/>
    <property type="evidence" value="ECO:0007669"/>
    <property type="project" value="TreeGrafter"/>
</dbReference>
<evidence type="ECO:0000259" key="5">
    <source>
        <dbReference type="PROSITE" id="PS50835"/>
    </source>
</evidence>
<dbReference type="PANTHER" id="PTHR10075">
    <property type="entry name" value="BASIGIN RELATED"/>
    <property type="match status" value="1"/>
</dbReference>
<dbReference type="InterPro" id="IPR013106">
    <property type="entry name" value="Ig_V-set"/>
</dbReference>